<dbReference type="EC" id="2.7.4.9" evidence="8"/>
<comment type="caution">
    <text evidence="10">The sequence shown here is derived from an EMBL/GenBank/DDBJ whole genome shotgun (WGS) entry which is preliminary data.</text>
</comment>
<comment type="similarity">
    <text evidence="1 8">Belongs to the thymidylate kinase family.</text>
</comment>
<evidence type="ECO:0000256" key="8">
    <source>
        <dbReference type="HAMAP-Rule" id="MF_00165"/>
    </source>
</evidence>
<dbReference type="Pfam" id="PF02223">
    <property type="entry name" value="Thymidylate_kin"/>
    <property type="match status" value="1"/>
</dbReference>
<dbReference type="GO" id="GO:0005524">
    <property type="term" value="F:ATP binding"/>
    <property type="evidence" value="ECO:0007669"/>
    <property type="project" value="UniProtKB-UniRule"/>
</dbReference>
<dbReference type="CDD" id="cd01672">
    <property type="entry name" value="TMPK"/>
    <property type="match status" value="1"/>
</dbReference>
<reference evidence="11" key="2">
    <citation type="submission" date="2021-03" db="EMBL/GenBank/DDBJ databases">
        <authorList>
            <person name="Jaffe A."/>
        </authorList>
    </citation>
    <scope>NUCLEOTIDE SEQUENCE</scope>
    <source>
        <strain evidence="11">RIFCSPLOWO2_01_FULL_43_13</strain>
    </source>
</reference>
<dbReference type="NCBIfam" id="TIGR00041">
    <property type="entry name" value="DTMP_kinase"/>
    <property type="match status" value="1"/>
</dbReference>
<dbReference type="AlphaFoldDB" id="A0A7J4K1A0"/>
<keyword evidence="2 8" id="KW-0808">Transferase</keyword>
<keyword evidence="6 8" id="KW-0067">ATP-binding</keyword>
<gene>
    <name evidence="8 10" type="primary">tmk</name>
    <name evidence="10" type="ORF">HA222_01310</name>
    <name evidence="11" type="ORF">J4478_02850</name>
</gene>
<dbReference type="InterPro" id="IPR018094">
    <property type="entry name" value="Thymidylate_kinase"/>
</dbReference>
<dbReference type="GO" id="GO:0006233">
    <property type="term" value="P:dTDP biosynthetic process"/>
    <property type="evidence" value="ECO:0007669"/>
    <property type="project" value="InterPro"/>
</dbReference>
<evidence type="ECO:0000313" key="12">
    <source>
        <dbReference type="Proteomes" id="UP000590964"/>
    </source>
</evidence>
<evidence type="ECO:0000256" key="5">
    <source>
        <dbReference type="ARBA" id="ARBA00022777"/>
    </source>
</evidence>
<dbReference type="Proteomes" id="UP000590964">
    <property type="component" value="Unassembled WGS sequence"/>
</dbReference>
<dbReference type="Gene3D" id="3.40.50.300">
    <property type="entry name" value="P-loop containing nucleotide triphosphate hydrolases"/>
    <property type="match status" value="1"/>
</dbReference>
<dbReference type="InterPro" id="IPR039430">
    <property type="entry name" value="Thymidylate_kin-like_dom"/>
</dbReference>
<feature type="domain" description="Thymidylate kinase-like" evidence="9">
    <location>
        <begin position="8"/>
        <end position="201"/>
    </location>
</feature>
<evidence type="ECO:0000256" key="1">
    <source>
        <dbReference type="ARBA" id="ARBA00009776"/>
    </source>
</evidence>
<dbReference type="Proteomes" id="UP000680185">
    <property type="component" value="Unassembled WGS sequence"/>
</dbReference>
<evidence type="ECO:0000313" key="11">
    <source>
        <dbReference type="EMBL" id="MBS3058315.1"/>
    </source>
</evidence>
<organism evidence="10 12">
    <name type="scientific">Candidatus Iainarchaeum sp</name>
    <dbReference type="NCBI Taxonomy" id="3101447"/>
    <lineage>
        <taxon>Archaea</taxon>
        <taxon>Candidatus Iainarchaeota</taxon>
        <taxon>Candidatus Iainarchaeia</taxon>
        <taxon>Candidatus Iainarchaeales</taxon>
        <taxon>Candidatus Iainarchaeaceae</taxon>
        <taxon>Candidatus Iainarchaeum</taxon>
    </lineage>
</organism>
<reference evidence="11" key="3">
    <citation type="submission" date="2021-05" db="EMBL/GenBank/DDBJ databases">
        <title>Protein family content uncovers lineage relationships and bacterial pathway maintenance mechanisms in DPANN archaea.</title>
        <authorList>
            <person name="Castelle C.J."/>
            <person name="Meheust R."/>
            <person name="Jaffe A.L."/>
            <person name="Seitz K."/>
            <person name="Gong X."/>
            <person name="Baker B.J."/>
            <person name="Banfield J.F."/>
        </authorList>
    </citation>
    <scope>NUCLEOTIDE SEQUENCE</scope>
    <source>
        <strain evidence="11">RIFCSPLOWO2_01_FULL_43_13</strain>
    </source>
</reference>
<protein>
    <recommendedName>
        <fullName evidence="8">Probable thymidylate kinase</fullName>
        <ecNumber evidence="8">2.7.4.9</ecNumber>
    </recommendedName>
    <alternativeName>
        <fullName evidence="8">dTMP kinase</fullName>
    </alternativeName>
</protein>
<dbReference type="HAMAP" id="MF_00165">
    <property type="entry name" value="Thymidylate_kinase"/>
    <property type="match status" value="1"/>
</dbReference>
<comment type="catalytic activity">
    <reaction evidence="7 8">
        <text>dTMP + ATP = dTDP + ADP</text>
        <dbReference type="Rhea" id="RHEA:13517"/>
        <dbReference type="ChEBI" id="CHEBI:30616"/>
        <dbReference type="ChEBI" id="CHEBI:58369"/>
        <dbReference type="ChEBI" id="CHEBI:63528"/>
        <dbReference type="ChEBI" id="CHEBI:456216"/>
        <dbReference type="EC" id="2.7.4.9"/>
    </reaction>
</comment>
<name>A0A7J4K1A0_9ARCH</name>
<dbReference type="GO" id="GO:0006227">
    <property type="term" value="P:dUDP biosynthetic process"/>
    <property type="evidence" value="ECO:0007669"/>
    <property type="project" value="TreeGrafter"/>
</dbReference>
<evidence type="ECO:0000256" key="2">
    <source>
        <dbReference type="ARBA" id="ARBA00022679"/>
    </source>
</evidence>
<proteinExistence type="inferred from homology"/>
<reference evidence="10" key="1">
    <citation type="journal article" date="2020" name="bioRxiv">
        <title>A rank-normalized archaeal taxonomy based on genome phylogeny resolves widespread incomplete and uneven classifications.</title>
        <authorList>
            <person name="Rinke C."/>
            <person name="Chuvochina M."/>
            <person name="Mussig A.J."/>
            <person name="Chaumeil P.-A."/>
            <person name="Waite D.W."/>
            <person name="Whitman W.B."/>
            <person name="Parks D.H."/>
            <person name="Hugenholtz P."/>
        </authorList>
    </citation>
    <scope>NUCLEOTIDE SEQUENCE</scope>
    <source>
        <strain evidence="10">UBA10191</strain>
    </source>
</reference>
<dbReference type="PANTHER" id="PTHR10344">
    <property type="entry name" value="THYMIDYLATE KINASE"/>
    <property type="match status" value="1"/>
</dbReference>
<dbReference type="EMBL" id="DUFW01000019">
    <property type="protein sequence ID" value="HIH21286.1"/>
    <property type="molecule type" value="Genomic_DNA"/>
</dbReference>
<dbReference type="InterPro" id="IPR027417">
    <property type="entry name" value="P-loop_NTPase"/>
</dbReference>
<dbReference type="SUPFAM" id="SSF52540">
    <property type="entry name" value="P-loop containing nucleoside triphosphate hydrolases"/>
    <property type="match status" value="1"/>
</dbReference>
<evidence type="ECO:0000259" key="9">
    <source>
        <dbReference type="Pfam" id="PF02223"/>
    </source>
</evidence>
<feature type="binding site" evidence="8">
    <location>
        <begin position="10"/>
        <end position="17"/>
    </location>
    <ligand>
        <name>ATP</name>
        <dbReference type="ChEBI" id="CHEBI:30616"/>
    </ligand>
</feature>
<evidence type="ECO:0000256" key="4">
    <source>
        <dbReference type="ARBA" id="ARBA00022741"/>
    </source>
</evidence>
<sequence>MSGKLLVFEGTDGCGKTTQFLKTAEYLFKKSKKNYLLLTREPTLRKYGTQVREILKCQTDPLKDAEKCLELFAADRKDHWQNLIKPALDEGAIVLCDRFKYSAFAYQQAQGLSLEKIVKAHEGIPEADLILLFDLPASEAMHRMGKDIVRLGVEHKKFLNEKFEQEEFLEKVRNNFLSVAKTHSNFKVIDSMPGIEQVWEKVQKELDEFFGYS</sequence>
<dbReference type="EMBL" id="JAGVWB010000019">
    <property type="protein sequence ID" value="MBS3058315.1"/>
    <property type="molecule type" value="Genomic_DNA"/>
</dbReference>
<evidence type="ECO:0000313" key="10">
    <source>
        <dbReference type="EMBL" id="HIH21286.1"/>
    </source>
</evidence>
<dbReference type="GO" id="GO:0005737">
    <property type="term" value="C:cytoplasm"/>
    <property type="evidence" value="ECO:0007669"/>
    <property type="project" value="TreeGrafter"/>
</dbReference>
<dbReference type="GO" id="GO:0006235">
    <property type="term" value="P:dTTP biosynthetic process"/>
    <property type="evidence" value="ECO:0007669"/>
    <property type="project" value="UniProtKB-UniRule"/>
</dbReference>
<keyword evidence="5 8" id="KW-0418">Kinase</keyword>
<keyword evidence="3 8" id="KW-0545">Nucleotide biosynthesis</keyword>
<dbReference type="GO" id="GO:0004798">
    <property type="term" value="F:dTMP kinase activity"/>
    <property type="evidence" value="ECO:0007669"/>
    <property type="project" value="UniProtKB-UniRule"/>
</dbReference>
<evidence type="ECO:0000256" key="6">
    <source>
        <dbReference type="ARBA" id="ARBA00022840"/>
    </source>
</evidence>
<dbReference type="PANTHER" id="PTHR10344:SF4">
    <property type="entry name" value="UMP-CMP KINASE 2, MITOCHONDRIAL"/>
    <property type="match status" value="1"/>
</dbReference>
<keyword evidence="4 8" id="KW-0547">Nucleotide-binding</keyword>
<evidence type="ECO:0000256" key="7">
    <source>
        <dbReference type="ARBA" id="ARBA00048743"/>
    </source>
</evidence>
<evidence type="ECO:0000256" key="3">
    <source>
        <dbReference type="ARBA" id="ARBA00022727"/>
    </source>
</evidence>
<accession>A0A7J4K1A0</accession>